<evidence type="ECO:0000256" key="2">
    <source>
        <dbReference type="ARBA" id="ARBA00004192"/>
    </source>
</evidence>
<keyword evidence="5" id="KW-1187">Viral budding via the host ESCRT complexes</keyword>
<evidence type="ECO:0000256" key="10">
    <source>
        <dbReference type="ARBA" id="ARBA00022637"/>
    </source>
</evidence>
<dbReference type="Pfam" id="PF19317">
    <property type="entry name" value="Gag_p24_C"/>
    <property type="match status" value="1"/>
</dbReference>
<dbReference type="SUPFAM" id="SSF47836">
    <property type="entry name" value="Retroviral matrix proteins"/>
    <property type="match status" value="1"/>
</dbReference>
<evidence type="ECO:0000256" key="4">
    <source>
        <dbReference type="ARBA" id="ARBA00019628"/>
    </source>
</evidence>
<keyword evidence="9" id="KW-1188">Viral release from host cell</keyword>
<evidence type="ECO:0000256" key="12">
    <source>
        <dbReference type="ARBA" id="ARBA00022723"/>
    </source>
</evidence>
<dbReference type="InterPro" id="IPR010999">
    <property type="entry name" value="Retrovr_matrix"/>
</dbReference>
<protein>
    <recommendedName>
        <fullName evidence="4">Gag polyprotein</fullName>
    </recommendedName>
</protein>
<dbReference type="SUPFAM" id="SSF47943">
    <property type="entry name" value="Retrovirus capsid protein, N-terminal core domain"/>
    <property type="match status" value="1"/>
</dbReference>
<dbReference type="GO" id="GO:0008270">
    <property type="term" value="F:zinc ion binding"/>
    <property type="evidence" value="ECO:0007669"/>
    <property type="project" value="UniProtKB-KW"/>
</dbReference>
<feature type="domain" description="CCHC-type" evidence="24">
    <location>
        <begin position="434"/>
        <end position="450"/>
    </location>
</feature>
<evidence type="ECO:0000256" key="13">
    <source>
        <dbReference type="ARBA" id="ARBA00022737"/>
    </source>
</evidence>
<keyword evidence="11" id="KW-0519">Myristate</keyword>
<dbReference type="Gene3D" id="1.20.5.760">
    <property type="entry name" value="Single helix bin"/>
    <property type="match status" value="1"/>
</dbReference>
<evidence type="ECO:0000256" key="20">
    <source>
        <dbReference type="ARBA" id="ARBA00023200"/>
    </source>
</evidence>
<feature type="region of interest" description="Disordered" evidence="23">
    <location>
        <begin position="449"/>
        <end position="554"/>
    </location>
</feature>
<dbReference type="Pfam" id="PF00540">
    <property type="entry name" value="Gag_p17"/>
    <property type="match status" value="1"/>
</dbReference>
<evidence type="ECO:0000256" key="16">
    <source>
        <dbReference type="ARBA" id="ARBA00022833"/>
    </source>
</evidence>
<dbReference type="GO" id="GO:0005198">
    <property type="term" value="F:structural molecule activity"/>
    <property type="evidence" value="ECO:0007669"/>
    <property type="project" value="InterPro"/>
</dbReference>
<keyword evidence="14" id="KW-0688">Ribosomal frameshifting</keyword>
<evidence type="ECO:0000256" key="15">
    <source>
        <dbReference type="ARBA" id="ARBA00022771"/>
    </source>
</evidence>
<keyword evidence="8" id="KW-0945">Host-virus interaction</keyword>
<dbReference type="Gene3D" id="1.10.1200.30">
    <property type="match status" value="1"/>
</dbReference>
<dbReference type="Proteomes" id="UP000260290">
    <property type="component" value="Segment"/>
</dbReference>
<dbReference type="InterPro" id="IPR045345">
    <property type="entry name" value="Gag_p24_C"/>
</dbReference>
<keyword evidence="6" id="KW-0167">Capsid protein</keyword>
<sequence>MGAAGSAILTGRELDRYEKIRLRPKGKKRYLVRHLVWAKKELDRFGLSDQLMESKEGCEKILTVLLPLEANGSENLKSLFGIISVVWAVHAKKEVEDTEQAKQKVKEACNWKDDPPATSGGQSENSSQNMASETSSGQKVVQQEKQKAATPPPRGNYPLLRNPQNQWIHTGVPVRTLKTWVEAVNSKKFDASIVPLFQALTEGFIPYDLNGMLNAVGDHQGAMQVIKDIINEEGAAWDLEHPQPQQPAPQAGLRDPSASDIAGTTSSIAEQIEWITRQNNPVQVGEIYRRWIILGLQKCVQVYNPVSILDIKQGPKEIFKDYVDRFYHCLRAEQADPSVKGWLTQTLLIQNANPECRQILKAMVKPTLEEMLQACQGVGGPLHKAKLMAEAMVMAQQSVNMVQGPSKGRSMIKCYNCGQIGHMQKDCKKPLKAKCFNCGKTGHLARACRQPKRNQGPPVAQANFLGKGWGVSRRPPANFPVRSEPSAPPLEDIEDGPWLTWSAQMSQQAQAKAQNSPSKKPPTNREVLSPKESSGKEETKSLYPSLSSLFGEDQ</sequence>
<dbReference type="GO" id="GO:0039702">
    <property type="term" value="P:viral budding via host ESCRT complex"/>
    <property type="evidence" value="ECO:0007669"/>
    <property type="project" value="UniProtKB-KW"/>
</dbReference>
<evidence type="ECO:0000259" key="24">
    <source>
        <dbReference type="PROSITE" id="PS50158"/>
    </source>
</evidence>
<feature type="compositionally biased region" description="Low complexity" evidence="23">
    <location>
        <begin position="502"/>
        <end position="518"/>
    </location>
</feature>
<dbReference type="SUPFAM" id="SSF57756">
    <property type="entry name" value="Retrovirus zinc finger-like domains"/>
    <property type="match status" value="1"/>
</dbReference>
<feature type="compositionally biased region" description="Polar residues" evidence="23">
    <location>
        <begin position="119"/>
        <end position="137"/>
    </location>
</feature>
<dbReference type="EMBL" id="L06042">
    <property type="protein sequence ID" value="AAA74706.1"/>
    <property type="molecule type" value="Genomic_RNA"/>
</dbReference>
<evidence type="ECO:0000256" key="6">
    <source>
        <dbReference type="ARBA" id="ARBA00022561"/>
    </source>
</evidence>
<evidence type="ECO:0000256" key="11">
    <source>
        <dbReference type="ARBA" id="ARBA00022707"/>
    </source>
</evidence>
<keyword evidence="18" id="KW-0694">RNA-binding</keyword>
<evidence type="ECO:0000256" key="21">
    <source>
        <dbReference type="ARBA" id="ARBA00023288"/>
    </source>
</evidence>
<dbReference type="InterPro" id="IPR001878">
    <property type="entry name" value="Znf_CCHC"/>
</dbReference>
<organism evidence="25">
    <name type="scientific">Simian immunodeficiency virus</name>
    <name type="common">SIV</name>
    <dbReference type="NCBI Taxonomy" id="11723"/>
    <lineage>
        <taxon>Viruses</taxon>
        <taxon>Riboviria</taxon>
        <taxon>Pararnavirae</taxon>
        <taxon>Artverviricota</taxon>
        <taxon>Revtraviricetes</taxon>
        <taxon>Ortervirales</taxon>
        <taxon>Retroviridae</taxon>
        <taxon>Orthoretrovirinae</taxon>
        <taxon>Lentivirus</taxon>
        <taxon>Lentivirus simimdef</taxon>
    </lineage>
</organism>
<reference evidence="25" key="1">
    <citation type="journal article" date="1993" name="J. Virol.">
        <title>A distinct African lentivirus from Sykes' monkeys.</title>
        <authorList>
            <person name="Hirsch V.M."/>
            <person name="Dapolito G.A."/>
            <person name="Goldstein S."/>
            <person name="McClure H."/>
            <person name="Emau P."/>
            <person name="Fultz P.N."/>
            <person name="Isahakia M."/>
            <person name="Lenroot R."/>
            <person name="Myers G."/>
            <person name="Johnson P.R."/>
        </authorList>
    </citation>
    <scope>NUCLEOTIDE SEQUENCE [LARGE SCALE GENOMIC DNA]</scope>
    <source>
        <strain evidence="25">Syk173/1.2</strain>
    </source>
</reference>
<evidence type="ECO:0000256" key="22">
    <source>
        <dbReference type="PROSITE-ProRule" id="PRU00047"/>
    </source>
</evidence>
<dbReference type="Gene3D" id="4.10.60.10">
    <property type="entry name" value="Zinc finger, CCHC-type"/>
    <property type="match status" value="2"/>
</dbReference>
<feature type="region of interest" description="Disordered" evidence="23">
    <location>
        <begin position="240"/>
        <end position="260"/>
    </location>
</feature>
<dbReference type="InterPro" id="IPR008919">
    <property type="entry name" value="Retrov_capsid_N"/>
</dbReference>
<evidence type="ECO:0000256" key="8">
    <source>
        <dbReference type="ARBA" id="ARBA00022581"/>
    </source>
</evidence>
<evidence type="ECO:0000256" key="18">
    <source>
        <dbReference type="ARBA" id="ARBA00022884"/>
    </source>
</evidence>
<gene>
    <name evidence="25" type="primary">gag</name>
</gene>
<dbReference type="Gene3D" id="1.10.150.90">
    <property type="entry name" value="Immunodeficiency lentiviruses, gag gene matrix protein p17"/>
    <property type="match status" value="1"/>
</dbReference>
<evidence type="ECO:0000256" key="7">
    <source>
        <dbReference type="ARBA" id="ARBA00022562"/>
    </source>
</evidence>
<dbReference type="GO" id="GO:0075523">
    <property type="term" value="P:viral translational frameshifting"/>
    <property type="evidence" value="ECO:0007669"/>
    <property type="project" value="UniProtKB-KW"/>
</dbReference>
<dbReference type="Gene3D" id="1.10.375.10">
    <property type="entry name" value="Human Immunodeficiency Virus Type 1 Capsid Protein"/>
    <property type="match status" value="1"/>
</dbReference>
<keyword evidence="21" id="KW-0449">Lipoprotein</keyword>
<keyword evidence="19" id="KW-0543">Viral nucleoprotein</keyword>
<dbReference type="InterPro" id="IPR036875">
    <property type="entry name" value="Znf_CCHC_sf"/>
</dbReference>
<keyword evidence="20" id="KW-1035">Host cytoplasm</keyword>
<keyword evidence="10" id="KW-1198">Viral budding</keyword>
<organismHost>
    <name type="scientific">Pan troglodytes</name>
    <name type="common">Chimpanzee</name>
    <dbReference type="NCBI Taxonomy" id="9598"/>
</organismHost>
<evidence type="ECO:0000256" key="9">
    <source>
        <dbReference type="ARBA" id="ARBA00022612"/>
    </source>
</evidence>
<organismHost>
    <name type="scientific">Cercopithecidae</name>
    <name type="common">Old World monkeys</name>
    <dbReference type="NCBI Taxonomy" id="9527"/>
</organismHost>
<keyword evidence="16" id="KW-0862">Zinc</keyword>
<dbReference type="GO" id="GO:0042025">
    <property type="term" value="C:host cell nucleus"/>
    <property type="evidence" value="ECO:0007669"/>
    <property type="project" value="UniProtKB-SubCell"/>
</dbReference>
<dbReference type="GO" id="GO:0030430">
    <property type="term" value="C:host cell cytoplasm"/>
    <property type="evidence" value="ECO:0007669"/>
    <property type="project" value="UniProtKB-SubCell"/>
</dbReference>
<feature type="region of interest" description="Disordered" evidence="23">
    <location>
        <begin position="105"/>
        <end position="163"/>
    </location>
</feature>
<dbReference type="PANTHER" id="PTHR40389:SF3">
    <property type="entry name" value="IGE-BINDING PROTEIN"/>
    <property type="match status" value="1"/>
</dbReference>
<dbReference type="PROSITE" id="PS50158">
    <property type="entry name" value="ZF_CCHC"/>
    <property type="match status" value="2"/>
</dbReference>
<dbReference type="SMART" id="SM00343">
    <property type="entry name" value="ZnF_C2HC"/>
    <property type="match status" value="2"/>
</dbReference>
<dbReference type="InterPro" id="IPR050195">
    <property type="entry name" value="Primate_lentivir_Gag_pol-like"/>
</dbReference>
<dbReference type="GO" id="GO:0019013">
    <property type="term" value="C:viral nucleocapsid"/>
    <property type="evidence" value="ECO:0007669"/>
    <property type="project" value="UniProtKB-KW"/>
</dbReference>
<evidence type="ECO:0000256" key="14">
    <source>
        <dbReference type="ARBA" id="ARBA00022758"/>
    </source>
</evidence>
<evidence type="ECO:0000313" key="25">
    <source>
        <dbReference type="EMBL" id="AAA74706.1"/>
    </source>
</evidence>
<evidence type="ECO:0000256" key="23">
    <source>
        <dbReference type="SAM" id="MobiDB-lite"/>
    </source>
</evidence>
<keyword evidence="7" id="KW-1048">Host nucleus</keyword>
<dbReference type="InterPro" id="IPR000071">
    <property type="entry name" value="Lentvrl_matrix_N"/>
</dbReference>
<evidence type="ECO:0000256" key="5">
    <source>
        <dbReference type="ARBA" id="ARBA00022462"/>
    </source>
</evidence>
<dbReference type="SUPFAM" id="SSF47353">
    <property type="entry name" value="Retrovirus capsid dimerization domain-like"/>
    <property type="match status" value="1"/>
</dbReference>
<feature type="compositionally biased region" description="Basic and acidic residues" evidence="23">
    <location>
        <begin position="105"/>
        <end position="115"/>
    </location>
</feature>
<dbReference type="PRINTS" id="PR00234">
    <property type="entry name" value="HIV1MATRIX"/>
</dbReference>
<name>Q03259_SIV</name>
<feature type="domain" description="CCHC-type" evidence="24">
    <location>
        <begin position="413"/>
        <end position="429"/>
    </location>
</feature>
<evidence type="ECO:0000256" key="19">
    <source>
        <dbReference type="ARBA" id="ARBA00023086"/>
    </source>
</evidence>
<evidence type="ECO:0000256" key="17">
    <source>
        <dbReference type="ARBA" id="ARBA00022844"/>
    </source>
</evidence>
<comment type="subcellular location">
    <subcellularLocation>
        <location evidence="2">Host cytoplasm</location>
    </subcellularLocation>
    <subcellularLocation>
        <location evidence="1">Host nucleus</location>
    </subcellularLocation>
    <subcellularLocation>
        <location evidence="3">Virion</location>
    </subcellularLocation>
</comment>
<evidence type="ECO:0000256" key="1">
    <source>
        <dbReference type="ARBA" id="ARBA00004147"/>
    </source>
</evidence>
<proteinExistence type="predicted"/>
<dbReference type="Pfam" id="PF00098">
    <property type="entry name" value="zf-CCHC"/>
    <property type="match status" value="2"/>
</dbReference>
<keyword evidence="17" id="KW-0946">Virion</keyword>
<accession>Q03259</accession>
<evidence type="ECO:0000256" key="3">
    <source>
        <dbReference type="ARBA" id="ARBA00004328"/>
    </source>
</evidence>
<dbReference type="GO" id="GO:0003723">
    <property type="term" value="F:RNA binding"/>
    <property type="evidence" value="ECO:0007669"/>
    <property type="project" value="UniProtKB-KW"/>
</dbReference>
<keyword evidence="15 22" id="KW-0863">Zinc-finger</keyword>
<dbReference type="InterPro" id="IPR008916">
    <property type="entry name" value="Retrov_capsid_C"/>
</dbReference>
<dbReference type="PANTHER" id="PTHR40389">
    <property type="entry name" value="ENDOGENOUS RETROVIRUS GROUP K MEMBER 24 GAG POLYPROTEIN-RELATED"/>
    <property type="match status" value="1"/>
</dbReference>
<keyword evidence="12" id="KW-0479">Metal-binding</keyword>
<keyword evidence="13" id="KW-0677">Repeat</keyword>
<dbReference type="InterPro" id="IPR012344">
    <property type="entry name" value="Matrix_HIV/RSV_N"/>
</dbReference>